<feature type="compositionally biased region" description="Basic and acidic residues" evidence="1">
    <location>
        <begin position="236"/>
        <end position="266"/>
    </location>
</feature>
<evidence type="ECO:0000313" key="2">
    <source>
        <dbReference type="EMBL" id="KAL3686550.1"/>
    </source>
</evidence>
<gene>
    <name evidence="2" type="ORF">R1sor_009124</name>
</gene>
<feature type="region of interest" description="Disordered" evidence="1">
    <location>
        <begin position="227"/>
        <end position="278"/>
    </location>
</feature>
<evidence type="ECO:0000313" key="3">
    <source>
        <dbReference type="Proteomes" id="UP001633002"/>
    </source>
</evidence>
<feature type="region of interest" description="Disordered" evidence="1">
    <location>
        <begin position="116"/>
        <end position="136"/>
    </location>
</feature>
<organism evidence="2 3">
    <name type="scientific">Riccia sorocarpa</name>
    <dbReference type="NCBI Taxonomy" id="122646"/>
    <lineage>
        <taxon>Eukaryota</taxon>
        <taxon>Viridiplantae</taxon>
        <taxon>Streptophyta</taxon>
        <taxon>Embryophyta</taxon>
        <taxon>Marchantiophyta</taxon>
        <taxon>Marchantiopsida</taxon>
        <taxon>Marchantiidae</taxon>
        <taxon>Marchantiales</taxon>
        <taxon>Ricciaceae</taxon>
        <taxon>Riccia</taxon>
    </lineage>
</organism>
<feature type="compositionally biased region" description="Basic residues" evidence="1">
    <location>
        <begin position="1"/>
        <end position="10"/>
    </location>
</feature>
<proteinExistence type="predicted"/>
<protein>
    <submittedName>
        <fullName evidence="2">Uncharacterized protein</fullName>
    </submittedName>
</protein>
<reference evidence="2 3" key="1">
    <citation type="submission" date="2024-09" db="EMBL/GenBank/DDBJ databases">
        <title>Chromosome-scale assembly of Riccia sorocarpa.</title>
        <authorList>
            <person name="Paukszto L."/>
        </authorList>
    </citation>
    <scope>NUCLEOTIDE SEQUENCE [LARGE SCALE GENOMIC DNA]</scope>
    <source>
        <strain evidence="2">LP-2024</strain>
        <tissue evidence="2">Aerial parts of the thallus</tissue>
    </source>
</reference>
<name>A0ABD3H4W8_9MARC</name>
<sequence length="332" mass="34867">MAPSRKSRKTPRVDLDGISFRRGRSRTQSGQDGMDVRISPSIPIATPVTAAPSAVQLSSPLRARAAGSIPTSTPFSSAPLAIPVDSALRARPAGSTPTSTPLSSAPSAIPVDSAVRARRAGSTPPSTPLSSAPSAIPVDSALRARSDGRTPSSTPVRVVSTPPAVAPPQVIGTVTSASLDHLPLEVRTSIHMLFSSGDPEIGVTQEQMVFIATAMQRAIFARPSVDGSGVGVGGSDDAHGVHVGGHDPQSRRRSRPRETDDVDAHAPKRGRSGRRDRHQVMELALDGIGDPKDDDKKLLLARVRRCKTVSGISWMGLLVVSRDGTIWLILTR</sequence>
<evidence type="ECO:0000256" key="1">
    <source>
        <dbReference type="SAM" id="MobiDB-lite"/>
    </source>
</evidence>
<dbReference type="Proteomes" id="UP001633002">
    <property type="component" value="Unassembled WGS sequence"/>
</dbReference>
<comment type="caution">
    <text evidence="2">The sequence shown here is derived from an EMBL/GenBank/DDBJ whole genome shotgun (WGS) entry which is preliminary data.</text>
</comment>
<keyword evidence="3" id="KW-1185">Reference proteome</keyword>
<feature type="region of interest" description="Disordered" evidence="1">
    <location>
        <begin position="1"/>
        <end position="39"/>
    </location>
</feature>
<accession>A0ABD3H4W8</accession>
<dbReference type="EMBL" id="JBJQOH010000005">
    <property type="protein sequence ID" value="KAL3686550.1"/>
    <property type="molecule type" value="Genomic_DNA"/>
</dbReference>
<dbReference type="AlphaFoldDB" id="A0ABD3H4W8"/>
<feature type="compositionally biased region" description="Low complexity" evidence="1">
    <location>
        <begin position="122"/>
        <end position="136"/>
    </location>
</feature>
<feature type="compositionally biased region" description="Basic residues" evidence="1">
    <location>
        <begin position="267"/>
        <end position="277"/>
    </location>
</feature>